<evidence type="ECO:0000313" key="2">
    <source>
        <dbReference type="WBParaSite" id="PS1159_v2.g24315.t1"/>
    </source>
</evidence>
<proteinExistence type="predicted"/>
<dbReference type="Proteomes" id="UP000887580">
    <property type="component" value="Unplaced"/>
</dbReference>
<evidence type="ECO:0000313" key="1">
    <source>
        <dbReference type="Proteomes" id="UP000887580"/>
    </source>
</evidence>
<dbReference type="WBParaSite" id="PS1159_v2.g24315.t1">
    <property type="protein sequence ID" value="PS1159_v2.g24315.t1"/>
    <property type="gene ID" value="PS1159_v2.g24315"/>
</dbReference>
<accession>A0AC35G6L2</accession>
<name>A0AC35G6L2_9BILA</name>
<reference evidence="2" key="1">
    <citation type="submission" date="2022-11" db="UniProtKB">
        <authorList>
            <consortium name="WormBaseParasite"/>
        </authorList>
    </citation>
    <scope>IDENTIFICATION</scope>
</reference>
<sequence length="341" mass="38602">MPTSNTAVSNKSAMTSSSSGETSTKSTTTTTSSSCAVTSNSSTDKEDVTSSAPSTKSTTWKPTEASAQLTFRSKSTIVRLTFCIDYCRVSYSNGEACRATYTALMGILNDCSPADVVNLVSGMTRNSMHNDFLQPLFQQKTFEQFWETTTSVSISGNWGSRALTNLVHTLPTAIPRFEMMNFTVHVAGRLHWLFPITGKHLKGLQQLLFDCRLTDNKNYYPNVWHVCNYFSNGRLQRLFLTVKNFCTRDMAEKSFELLERSTCPGASITVLMEQHLDDRLILWMDEWNFNYCGITYFPEPTCKNRNNQWGLATFTAKWNQRLYTLGFTVFEKKERKTALVL</sequence>
<organism evidence="1 2">
    <name type="scientific">Panagrolaimus sp. PS1159</name>
    <dbReference type="NCBI Taxonomy" id="55785"/>
    <lineage>
        <taxon>Eukaryota</taxon>
        <taxon>Metazoa</taxon>
        <taxon>Ecdysozoa</taxon>
        <taxon>Nematoda</taxon>
        <taxon>Chromadorea</taxon>
        <taxon>Rhabditida</taxon>
        <taxon>Tylenchina</taxon>
        <taxon>Panagrolaimomorpha</taxon>
        <taxon>Panagrolaimoidea</taxon>
        <taxon>Panagrolaimidae</taxon>
        <taxon>Panagrolaimus</taxon>
    </lineage>
</organism>
<protein>
    <submittedName>
        <fullName evidence="2">Uncharacterized protein</fullName>
    </submittedName>
</protein>